<gene>
    <name evidence="1" type="primary">NCL1_53808</name>
    <name evidence="1" type="ORF">TNCV_4661861</name>
</gene>
<dbReference type="EMBL" id="BMAU01021284">
    <property type="protein sequence ID" value="GFY08995.1"/>
    <property type="molecule type" value="Genomic_DNA"/>
</dbReference>
<accession>A0A8X6SCS4</accession>
<sequence length="170" mass="19188">MNVGCLMLVIIKEIGEILKWYIDQIRVEMIIGVAIRTTVKEISGSRAGIGFKTMIADLTIGDINLEIEVKKDDFSRGDQRNRGSSENFSRGSRKQMGCLIVLKVNDIKGDQTQSINQSPIKLSVICMSPVELPHVPILLDETFTKALWDTGAEKSFILEETYQKYFFINK</sequence>
<reference evidence="1" key="1">
    <citation type="submission" date="2020-08" db="EMBL/GenBank/DDBJ databases">
        <title>Multicomponent nature underlies the extraordinary mechanical properties of spider dragline silk.</title>
        <authorList>
            <person name="Kono N."/>
            <person name="Nakamura H."/>
            <person name="Mori M."/>
            <person name="Yoshida Y."/>
            <person name="Ohtoshi R."/>
            <person name="Malay A.D."/>
            <person name="Moran D.A.P."/>
            <person name="Tomita M."/>
            <person name="Numata K."/>
            <person name="Arakawa K."/>
        </authorList>
    </citation>
    <scope>NUCLEOTIDE SEQUENCE</scope>
</reference>
<proteinExistence type="predicted"/>
<organism evidence="1 2">
    <name type="scientific">Trichonephila clavipes</name>
    <name type="common">Golden silk orbweaver</name>
    <name type="synonym">Nephila clavipes</name>
    <dbReference type="NCBI Taxonomy" id="2585209"/>
    <lineage>
        <taxon>Eukaryota</taxon>
        <taxon>Metazoa</taxon>
        <taxon>Ecdysozoa</taxon>
        <taxon>Arthropoda</taxon>
        <taxon>Chelicerata</taxon>
        <taxon>Arachnida</taxon>
        <taxon>Araneae</taxon>
        <taxon>Araneomorphae</taxon>
        <taxon>Entelegynae</taxon>
        <taxon>Araneoidea</taxon>
        <taxon>Nephilidae</taxon>
        <taxon>Trichonephila</taxon>
    </lineage>
</organism>
<evidence type="ECO:0000313" key="1">
    <source>
        <dbReference type="EMBL" id="GFY08995.1"/>
    </source>
</evidence>
<protein>
    <submittedName>
        <fullName evidence="1">Uncharacterized protein</fullName>
    </submittedName>
</protein>
<evidence type="ECO:0000313" key="2">
    <source>
        <dbReference type="Proteomes" id="UP000887159"/>
    </source>
</evidence>
<keyword evidence="2" id="KW-1185">Reference proteome</keyword>
<comment type="caution">
    <text evidence="1">The sequence shown here is derived from an EMBL/GenBank/DDBJ whole genome shotgun (WGS) entry which is preliminary data.</text>
</comment>
<dbReference type="Proteomes" id="UP000887159">
    <property type="component" value="Unassembled WGS sequence"/>
</dbReference>
<dbReference type="AlphaFoldDB" id="A0A8X6SCS4"/>
<name>A0A8X6SCS4_TRICX</name>